<dbReference type="CDD" id="cd00616">
    <property type="entry name" value="AHBA_syn"/>
    <property type="match status" value="1"/>
</dbReference>
<dbReference type="PIRSF" id="PIRSF000390">
    <property type="entry name" value="PLP_StrS"/>
    <property type="match status" value="1"/>
</dbReference>
<keyword evidence="7" id="KW-1185">Reference proteome</keyword>
<dbReference type="InterPro" id="IPR015424">
    <property type="entry name" value="PyrdxlP-dep_Trfase"/>
</dbReference>
<proteinExistence type="inferred from homology"/>
<dbReference type="Proteomes" id="UP000192472">
    <property type="component" value="Unassembled WGS sequence"/>
</dbReference>
<comment type="similarity">
    <text evidence="2 5">Belongs to the DegT/DnrJ/EryC1 family.</text>
</comment>
<evidence type="ECO:0000256" key="3">
    <source>
        <dbReference type="PIRSR" id="PIRSR000390-1"/>
    </source>
</evidence>
<dbReference type="AlphaFoldDB" id="A0A1W2G7N5"/>
<dbReference type="FunFam" id="3.40.640.10:FF:000089">
    <property type="entry name" value="Aminotransferase, DegT/DnrJ/EryC1/StrS family"/>
    <property type="match status" value="1"/>
</dbReference>
<sequence length="363" mass="40025">MHVPFVELKSQYQLIKSEIDEAMANVIAEGHYVGGAVVSRFESDFAKYVGVNYCISCGNGTDALEIALQALEIGSGDEVIVPAMSWISTAEVVSTVGAKPIFADILPDCYTIDPTDIVQKITAKTKAIIPVHFYGRPAQMDEITDVAKNHNLKIVEDCAQAHGAKYNGKSVGTFGDLGTFSFYPSKNLGAFGDAGGIVTNDDSLAKSCRLIGNHGQEQKHHHLREGRNSRMDALQAAVLQVKLKYLEEWTAARTSKAKYYNEQLAGLPVELPVLAEHHRHVFHVYAIQVNDRDQLKRKLAERGVDTQIHNPLSLPELLPYQQFDANDFPVAKAMAAKTLSLPIYPEITQKQQDHVVAMLKELL</sequence>
<dbReference type="PANTHER" id="PTHR30244:SF36">
    <property type="entry name" value="3-OXO-GLUCOSE-6-PHOSPHATE:GLUTAMATE AMINOTRANSFERASE"/>
    <property type="match status" value="1"/>
</dbReference>
<name>A0A1W2G7N5_REIFA</name>
<evidence type="ECO:0000256" key="4">
    <source>
        <dbReference type="PIRSR" id="PIRSR000390-2"/>
    </source>
</evidence>
<dbReference type="GO" id="GO:0000271">
    <property type="term" value="P:polysaccharide biosynthetic process"/>
    <property type="evidence" value="ECO:0007669"/>
    <property type="project" value="TreeGrafter"/>
</dbReference>
<dbReference type="SUPFAM" id="SSF53383">
    <property type="entry name" value="PLP-dependent transferases"/>
    <property type="match status" value="1"/>
</dbReference>
<evidence type="ECO:0000313" key="7">
    <source>
        <dbReference type="Proteomes" id="UP000192472"/>
    </source>
</evidence>
<protein>
    <submittedName>
        <fullName evidence="6">dTDP-4-amino-4,6-dideoxygalactose transaminase</fullName>
    </submittedName>
</protein>
<feature type="active site" description="Proton acceptor" evidence="3">
    <location>
        <position position="186"/>
    </location>
</feature>
<dbReference type="EMBL" id="FWYF01000001">
    <property type="protein sequence ID" value="SMD32611.1"/>
    <property type="molecule type" value="Genomic_DNA"/>
</dbReference>
<gene>
    <name evidence="6" type="ORF">SAMN04488029_0961</name>
</gene>
<organism evidence="6 7">
    <name type="scientific">Reichenbachiella faecimaris</name>
    <dbReference type="NCBI Taxonomy" id="692418"/>
    <lineage>
        <taxon>Bacteria</taxon>
        <taxon>Pseudomonadati</taxon>
        <taxon>Bacteroidota</taxon>
        <taxon>Cytophagia</taxon>
        <taxon>Cytophagales</taxon>
        <taxon>Reichenbachiellaceae</taxon>
        <taxon>Reichenbachiella</taxon>
    </lineage>
</organism>
<dbReference type="InterPro" id="IPR015422">
    <property type="entry name" value="PyrdxlP-dep_Trfase_small"/>
</dbReference>
<evidence type="ECO:0000256" key="2">
    <source>
        <dbReference type="ARBA" id="ARBA00037999"/>
    </source>
</evidence>
<accession>A0A1W2G7N5</accession>
<dbReference type="InterPro" id="IPR015421">
    <property type="entry name" value="PyrdxlP-dep_Trfase_major"/>
</dbReference>
<dbReference type="InterPro" id="IPR000653">
    <property type="entry name" value="DegT/StrS_aminotransferase"/>
</dbReference>
<dbReference type="PANTHER" id="PTHR30244">
    <property type="entry name" value="TRANSAMINASE"/>
    <property type="match status" value="1"/>
</dbReference>
<dbReference type="GO" id="GO:0008483">
    <property type="term" value="F:transaminase activity"/>
    <property type="evidence" value="ECO:0007669"/>
    <property type="project" value="TreeGrafter"/>
</dbReference>
<reference evidence="6 7" key="1">
    <citation type="submission" date="2017-04" db="EMBL/GenBank/DDBJ databases">
        <authorList>
            <person name="Afonso C.L."/>
            <person name="Miller P.J."/>
            <person name="Scott M.A."/>
            <person name="Spackman E."/>
            <person name="Goraichik I."/>
            <person name="Dimitrov K.M."/>
            <person name="Suarez D.L."/>
            <person name="Swayne D.E."/>
        </authorList>
    </citation>
    <scope>NUCLEOTIDE SEQUENCE [LARGE SCALE GENOMIC DNA]</scope>
    <source>
        <strain evidence="6 7">DSM 26133</strain>
    </source>
</reference>
<evidence type="ECO:0000256" key="1">
    <source>
        <dbReference type="ARBA" id="ARBA00022898"/>
    </source>
</evidence>
<keyword evidence="1 4" id="KW-0663">Pyridoxal phosphate</keyword>
<dbReference type="GO" id="GO:0030170">
    <property type="term" value="F:pyridoxal phosphate binding"/>
    <property type="evidence" value="ECO:0007669"/>
    <property type="project" value="UniProtKB-ARBA"/>
</dbReference>
<dbReference type="Pfam" id="PF01041">
    <property type="entry name" value="DegT_DnrJ_EryC1"/>
    <property type="match status" value="1"/>
</dbReference>
<dbReference type="Gene3D" id="3.90.1150.10">
    <property type="entry name" value="Aspartate Aminotransferase, domain 1"/>
    <property type="match status" value="1"/>
</dbReference>
<evidence type="ECO:0000256" key="5">
    <source>
        <dbReference type="RuleBase" id="RU004508"/>
    </source>
</evidence>
<feature type="modified residue" description="N6-(pyridoxal phosphate)lysine" evidence="4">
    <location>
        <position position="186"/>
    </location>
</feature>
<dbReference type="STRING" id="692418.SAMN04488029_0961"/>
<dbReference type="OrthoDB" id="9804264at2"/>
<dbReference type="Gene3D" id="3.40.640.10">
    <property type="entry name" value="Type I PLP-dependent aspartate aminotransferase-like (Major domain)"/>
    <property type="match status" value="1"/>
</dbReference>
<evidence type="ECO:0000313" key="6">
    <source>
        <dbReference type="EMBL" id="SMD32611.1"/>
    </source>
</evidence>